<sequence>MKINTSSIFVTILICLLLDFSLAKTTKKIQPKIDKLFSSQGHDEHDFLARRDIYKSFAHRPGPKAVNIIQRHFFSEGFLNQSYCLIALEKIGETNGLGLNNITFLQKILYKKYNTFGIKVLNILRFLRYRDNKFKTIYRQSIFYLIHLPELHTKLAYQIVQYHLSHNAFSNDEILSCLVTLLNKNNYSVSITTLIIEKMGRLGTFKQLPIIVQFVTDHRIDKSGGSGLGTDDYRMYSINESTITAINKIMLTTAVQNIL</sequence>
<dbReference type="EMBL" id="PGXC01000073">
    <property type="protein sequence ID" value="PKK88030.1"/>
    <property type="molecule type" value="Genomic_DNA"/>
</dbReference>
<dbReference type="Proteomes" id="UP000233256">
    <property type="component" value="Unassembled WGS sequence"/>
</dbReference>
<reference evidence="1 2" key="1">
    <citation type="journal article" date="2017" name="ISME J.">
        <title>Potential for microbial H2 and metal transformations associated with novel bacteria and archaea in deep terrestrial subsurface sediments.</title>
        <authorList>
            <person name="Hernsdorf A.W."/>
            <person name="Amano Y."/>
            <person name="Miyakawa K."/>
            <person name="Ise K."/>
            <person name="Suzuki Y."/>
            <person name="Anantharaman K."/>
            <person name="Probst A."/>
            <person name="Burstein D."/>
            <person name="Thomas B.C."/>
            <person name="Banfield J.F."/>
        </authorList>
    </citation>
    <scope>NUCLEOTIDE SEQUENCE [LARGE SCALE GENOMIC DNA]</scope>
    <source>
        <strain evidence="1">HGW-Wallbacteria-1</strain>
    </source>
</reference>
<dbReference type="AlphaFoldDB" id="A0A2N1PI87"/>
<protein>
    <submittedName>
        <fullName evidence="1">Uncharacterized protein</fullName>
    </submittedName>
</protein>
<name>A0A2N1PI87_9BACT</name>
<evidence type="ECO:0000313" key="1">
    <source>
        <dbReference type="EMBL" id="PKK88030.1"/>
    </source>
</evidence>
<evidence type="ECO:0000313" key="2">
    <source>
        <dbReference type="Proteomes" id="UP000233256"/>
    </source>
</evidence>
<comment type="caution">
    <text evidence="1">The sequence shown here is derived from an EMBL/GenBank/DDBJ whole genome shotgun (WGS) entry which is preliminary data.</text>
</comment>
<proteinExistence type="predicted"/>
<gene>
    <name evidence="1" type="ORF">CVV64_20555</name>
</gene>
<organism evidence="1 2">
    <name type="scientific">Candidatus Wallbacteria bacterium HGW-Wallbacteria-1</name>
    <dbReference type="NCBI Taxonomy" id="2013854"/>
    <lineage>
        <taxon>Bacteria</taxon>
        <taxon>Candidatus Walliibacteriota</taxon>
    </lineage>
</organism>
<accession>A0A2N1PI87</accession>